<feature type="compositionally biased region" description="Basic and acidic residues" evidence="1">
    <location>
        <begin position="405"/>
        <end position="415"/>
    </location>
</feature>
<feature type="region of interest" description="Disordered" evidence="1">
    <location>
        <begin position="372"/>
        <end position="415"/>
    </location>
</feature>
<name>A0A2B7X981_9EURO</name>
<keyword evidence="3" id="KW-1185">Reference proteome</keyword>
<sequence>MLFGPGSKLQRFQNDSNEHKPTDADELFDIEYFPPTADNYWEDQSQYDLGLFAVRHMDVFPAASSSSVSESSHREGSPSGWENFHKEEFMGSVQSPELANNVGSAASNDIFCLLKRETFSWADDLEDSVEQEEEDHKNVSMFFVVDSLEQSNLSDPSSSLNAPFDTEAVQESSRLRDTDRNLDNEQQYLPKVHDQEVAVPTLIKYQLELLIEAINEVARQTDLISEYPNIHHFNWFGGAVMERSYTPPEVSLFVIASPPKPLHLERLLRQPVTLRQAMKFVDPILYCGCWNDLKNYSGQELFKAITGKAFRFYTSAGTWQHDIPDPGFQQPIVDPADPHIYARESKKGIPLNGWSSAYFAFTREKYLYQAHKPPELKPRGGSERQPFRRSPLHQCILADDAGDAPYDKEETSVVE</sequence>
<feature type="region of interest" description="Disordered" evidence="1">
    <location>
        <begin position="1"/>
        <end position="23"/>
    </location>
</feature>
<accession>A0A2B7X981</accession>
<comment type="caution">
    <text evidence="2">The sequence shown here is derived from an EMBL/GenBank/DDBJ whole genome shotgun (WGS) entry which is preliminary data.</text>
</comment>
<gene>
    <name evidence="2" type="ORF">GX51_02863</name>
</gene>
<dbReference type="OrthoDB" id="5421702at2759"/>
<dbReference type="Proteomes" id="UP000224080">
    <property type="component" value="Unassembled WGS sequence"/>
</dbReference>
<dbReference type="EMBL" id="PDNC01000029">
    <property type="protein sequence ID" value="PGH05525.1"/>
    <property type="molecule type" value="Genomic_DNA"/>
</dbReference>
<evidence type="ECO:0000313" key="2">
    <source>
        <dbReference type="EMBL" id="PGH05525.1"/>
    </source>
</evidence>
<reference evidence="2 3" key="1">
    <citation type="submission" date="2017-10" db="EMBL/GenBank/DDBJ databases">
        <title>Comparative genomics in systemic dimorphic fungi from Ajellomycetaceae.</title>
        <authorList>
            <person name="Munoz J.F."/>
            <person name="Mcewen J.G."/>
            <person name="Clay O.K."/>
            <person name="Cuomo C.A."/>
        </authorList>
    </citation>
    <scope>NUCLEOTIDE SEQUENCE [LARGE SCALE GENOMIC DNA]</scope>
    <source>
        <strain evidence="2 3">UAMH130</strain>
    </source>
</reference>
<feature type="compositionally biased region" description="Basic and acidic residues" evidence="1">
    <location>
        <begin position="173"/>
        <end position="182"/>
    </location>
</feature>
<feature type="region of interest" description="Disordered" evidence="1">
    <location>
        <begin position="154"/>
        <end position="182"/>
    </location>
</feature>
<feature type="compositionally biased region" description="Basic and acidic residues" evidence="1">
    <location>
        <begin position="372"/>
        <end position="386"/>
    </location>
</feature>
<protein>
    <submittedName>
        <fullName evidence="2">Uncharacterized protein</fullName>
    </submittedName>
</protein>
<evidence type="ECO:0000256" key="1">
    <source>
        <dbReference type="SAM" id="MobiDB-lite"/>
    </source>
</evidence>
<organism evidence="2 3">
    <name type="scientific">Blastomyces parvus</name>
    <dbReference type="NCBI Taxonomy" id="2060905"/>
    <lineage>
        <taxon>Eukaryota</taxon>
        <taxon>Fungi</taxon>
        <taxon>Dikarya</taxon>
        <taxon>Ascomycota</taxon>
        <taxon>Pezizomycotina</taxon>
        <taxon>Eurotiomycetes</taxon>
        <taxon>Eurotiomycetidae</taxon>
        <taxon>Onygenales</taxon>
        <taxon>Ajellomycetaceae</taxon>
        <taxon>Blastomyces</taxon>
    </lineage>
</organism>
<dbReference type="AlphaFoldDB" id="A0A2B7X981"/>
<proteinExistence type="predicted"/>
<evidence type="ECO:0000313" key="3">
    <source>
        <dbReference type="Proteomes" id="UP000224080"/>
    </source>
</evidence>